<dbReference type="OrthoDB" id="182339at2"/>
<name>A0A512M3E2_9BACT</name>
<comment type="caution">
    <text evidence="1">The sequence shown here is derived from an EMBL/GenBank/DDBJ whole genome shotgun (WGS) entry which is preliminary data.</text>
</comment>
<keyword evidence="2" id="KW-1185">Reference proteome</keyword>
<evidence type="ECO:0000313" key="2">
    <source>
        <dbReference type="Proteomes" id="UP000321577"/>
    </source>
</evidence>
<proteinExistence type="predicted"/>
<sequence length="289" mass="32344">MLLDEIKSVLTFAAFKPEPDDSNVAWTKRYEGRKSLLINVSRSQTSWRSLNKKGRFDESGVMEGEFADIAPQRADEWRQLAEGGWCSVSVNNRFIISLENNMMRGDNVTDLLRTNPRAVLGPKYDRGKRYAMCHHPDTTASMLLACEESMVKSTEDVLKNIGLRTGRVCCGLFALMEHAVMELYVKQRLSAPSNSALVAACEGSIAVLVQQDGQWKELRCRSGMGPDAVETSLQIITPLVQKLPQGSPVHFVSDGQDLKFRSEIMAHLEKISAVDMTQEDLLWRVIGIH</sequence>
<gene>
    <name evidence="1" type="ORF">BGE01nite_05330</name>
</gene>
<dbReference type="Proteomes" id="UP000321577">
    <property type="component" value="Unassembled WGS sequence"/>
</dbReference>
<dbReference type="AlphaFoldDB" id="A0A512M3E2"/>
<evidence type="ECO:0000313" key="1">
    <source>
        <dbReference type="EMBL" id="GEP41242.1"/>
    </source>
</evidence>
<reference evidence="1 2" key="1">
    <citation type="submission" date="2019-07" db="EMBL/GenBank/DDBJ databases">
        <title>Whole genome shotgun sequence of Brevifollis gellanilyticus NBRC 108608.</title>
        <authorList>
            <person name="Hosoyama A."/>
            <person name="Uohara A."/>
            <person name="Ohji S."/>
            <person name="Ichikawa N."/>
        </authorList>
    </citation>
    <scope>NUCLEOTIDE SEQUENCE [LARGE SCALE GENOMIC DNA]</scope>
    <source>
        <strain evidence="1 2">NBRC 108608</strain>
    </source>
</reference>
<organism evidence="1 2">
    <name type="scientific">Brevifollis gellanilyticus</name>
    <dbReference type="NCBI Taxonomy" id="748831"/>
    <lineage>
        <taxon>Bacteria</taxon>
        <taxon>Pseudomonadati</taxon>
        <taxon>Verrucomicrobiota</taxon>
        <taxon>Verrucomicrobiia</taxon>
        <taxon>Verrucomicrobiales</taxon>
        <taxon>Verrucomicrobiaceae</taxon>
    </lineage>
</organism>
<accession>A0A512M3E2</accession>
<dbReference type="EMBL" id="BKAG01000002">
    <property type="protein sequence ID" value="GEP41242.1"/>
    <property type="molecule type" value="Genomic_DNA"/>
</dbReference>
<dbReference type="RefSeq" id="WP_146848704.1">
    <property type="nucleotide sequence ID" value="NZ_BKAG01000002.1"/>
</dbReference>
<protein>
    <submittedName>
        <fullName evidence="1">Uncharacterized protein</fullName>
    </submittedName>
</protein>